<name>A0AA41VXP2_PAPNU</name>
<feature type="region of interest" description="Disordered" evidence="1">
    <location>
        <begin position="1"/>
        <end position="41"/>
    </location>
</feature>
<comment type="caution">
    <text evidence="2">The sequence shown here is derived from an EMBL/GenBank/DDBJ whole genome shotgun (WGS) entry which is preliminary data.</text>
</comment>
<accession>A0AA41VXP2</accession>
<gene>
    <name evidence="2" type="ORF">MKW94_024678</name>
</gene>
<reference evidence="2" key="1">
    <citation type="submission" date="2022-03" db="EMBL/GenBank/DDBJ databases">
        <title>A functionally conserved STORR gene fusion in Papaver species that diverged 16.8 million years ago.</title>
        <authorList>
            <person name="Catania T."/>
        </authorList>
    </citation>
    <scope>NUCLEOTIDE SEQUENCE</scope>
    <source>
        <strain evidence="2">S-191538</strain>
    </source>
</reference>
<keyword evidence="3" id="KW-1185">Reference proteome</keyword>
<sequence>MSGVGGNKRQLPSWMLGVTKTEQTEKPSKRKNGKIPSLETQNVVPKVLKPRRIPLARNLEKEVDSALKVGSNVLVKCRTRKRKTVSERLDLDDEDDEVVGEDKVVIDDDIGVRKTRSKKRVDEVGSEIQLSTTSKKRNRKATEMGDRDECLVSSPCEEDEELTVEDLMTIAQEYVKADEGNECQQLVAKSSEPTELPVSFGFSRNDPGGSIEANQSKKDFMKERPTSTFNKNNRFEISRNDPGGSIEANQSSKNLTVSMKERPTSTFDKNNRESSEDGVIISSQSRTGDSTQDMLDLFLGPLLKIPQNVEKKYESVKEDVNMACEFRKQKQSEVLGAEVVPLTKKKSSLKDKVSLFFD</sequence>
<dbReference type="PANTHER" id="PTHR36756">
    <property type="entry name" value="EXPRESSED PROTEIN"/>
    <property type="match status" value="1"/>
</dbReference>
<proteinExistence type="predicted"/>
<dbReference type="AlphaFoldDB" id="A0AA41VXP2"/>
<dbReference type="EMBL" id="JAJJMA010316055">
    <property type="protein sequence ID" value="MCL7049446.1"/>
    <property type="molecule type" value="Genomic_DNA"/>
</dbReference>
<feature type="region of interest" description="Disordered" evidence="1">
    <location>
        <begin position="232"/>
        <end position="251"/>
    </location>
</feature>
<evidence type="ECO:0000313" key="2">
    <source>
        <dbReference type="EMBL" id="MCL7049446.1"/>
    </source>
</evidence>
<dbReference type="PANTHER" id="PTHR36756:SF1">
    <property type="entry name" value="EXPRESSED PROTEIN"/>
    <property type="match status" value="1"/>
</dbReference>
<feature type="compositionally biased region" description="Basic and acidic residues" evidence="1">
    <location>
        <begin position="260"/>
        <end position="275"/>
    </location>
</feature>
<evidence type="ECO:0000313" key="3">
    <source>
        <dbReference type="Proteomes" id="UP001177140"/>
    </source>
</evidence>
<protein>
    <submittedName>
        <fullName evidence="2">Uncharacterized protein</fullName>
    </submittedName>
</protein>
<feature type="region of interest" description="Disordered" evidence="1">
    <location>
        <begin position="260"/>
        <end position="287"/>
    </location>
</feature>
<organism evidence="2 3">
    <name type="scientific">Papaver nudicaule</name>
    <name type="common">Iceland poppy</name>
    <dbReference type="NCBI Taxonomy" id="74823"/>
    <lineage>
        <taxon>Eukaryota</taxon>
        <taxon>Viridiplantae</taxon>
        <taxon>Streptophyta</taxon>
        <taxon>Embryophyta</taxon>
        <taxon>Tracheophyta</taxon>
        <taxon>Spermatophyta</taxon>
        <taxon>Magnoliopsida</taxon>
        <taxon>Ranunculales</taxon>
        <taxon>Papaveraceae</taxon>
        <taxon>Papaveroideae</taxon>
        <taxon>Papaver</taxon>
    </lineage>
</organism>
<evidence type="ECO:0000256" key="1">
    <source>
        <dbReference type="SAM" id="MobiDB-lite"/>
    </source>
</evidence>
<dbReference type="Proteomes" id="UP001177140">
    <property type="component" value="Unassembled WGS sequence"/>
</dbReference>